<keyword evidence="3" id="KW-1185">Reference proteome</keyword>
<accession>A0A4Y7R680</accession>
<reference evidence="2 3" key="1">
    <citation type="journal article" date="2019" name="Nat. Ecol. Evol.">
        <title>Megaphylogeny resolves global patterns of mushroom evolution.</title>
        <authorList>
            <person name="Varga T."/>
            <person name="Krizsan K."/>
            <person name="Foldi C."/>
            <person name="Dima B."/>
            <person name="Sanchez-Garcia M."/>
            <person name="Sanchez-Ramirez S."/>
            <person name="Szollosi G.J."/>
            <person name="Szarkandi J.G."/>
            <person name="Papp V."/>
            <person name="Albert L."/>
            <person name="Andreopoulos W."/>
            <person name="Angelini C."/>
            <person name="Antonin V."/>
            <person name="Barry K.W."/>
            <person name="Bougher N.L."/>
            <person name="Buchanan P."/>
            <person name="Buyck B."/>
            <person name="Bense V."/>
            <person name="Catcheside P."/>
            <person name="Chovatia M."/>
            <person name="Cooper J."/>
            <person name="Damon W."/>
            <person name="Desjardin D."/>
            <person name="Finy P."/>
            <person name="Geml J."/>
            <person name="Haridas S."/>
            <person name="Hughes K."/>
            <person name="Justo A."/>
            <person name="Karasinski D."/>
            <person name="Kautmanova I."/>
            <person name="Kiss B."/>
            <person name="Kocsube S."/>
            <person name="Kotiranta H."/>
            <person name="LaButti K.M."/>
            <person name="Lechner B.E."/>
            <person name="Liimatainen K."/>
            <person name="Lipzen A."/>
            <person name="Lukacs Z."/>
            <person name="Mihaltcheva S."/>
            <person name="Morgado L.N."/>
            <person name="Niskanen T."/>
            <person name="Noordeloos M.E."/>
            <person name="Ohm R.A."/>
            <person name="Ortiz-Santana B."/>
            <person name="Ovrebo C."/>
            <person name="Racz N."/>
            <person name="Riley R."/>
            <person name="Savchenko A."/>
            <person name="Shiryaev A."/>
            <person name="Soop K."/>
            <person name="Spirin V."/>
            <person name="Szebenyi C."/>
            <person name="Tomsovsky M."/>
            <person name="Tulloss R.E."/>
            <person name="Uehling J."/>
            <person name="Grigoriev I.V."/>
            <person name="Vagvolgyi C."/>
            <person name="Papp T."/>
            <person name="Martin F.M."/>
            <person name="Miettinen O."/>
            <person name="Hibbett D.S."/>
            <person name="Nagy L.G."/>
        </authorList>
    </citation>
    <scope>NUCLEOTIDE SEQUENCE [LARGE SCALE GENOMIC DNA]</scope>
    <source>
        <strain evidence="2 3">FP101781</strain>
    </source>
</reference>
<name>A0A4Y7R680_COPMI</name>
<gene>
    <name evidence="2" type="ORF">FA13DRAFT_1290958</name>
</gene>
<feature type="compositionally biased region" description="Basic residues" evidence="1">
    <location>
        <begin position="33"/>
        <end position="52"/>
    </location>
</feature>
<comment type="caution">
    <text evidence="2">The sequence shown here is derived from an EMBL/GenBank/DDBJ whole genome shotgun (WGS) entry which is preliminary data.</text>
</comment>
<sequence length="52" mass="5651">MNLDPHRAVAVLLLGPITSTRVLGLRLGQSGYPHHHAKLSTSTHRRPPPPPV</sequence>
<evidence type="ECO:0000313" key="3">
    <source>
        <dbReference type="Proteomes" id="UP000298030"/>
    </source>
</evidence>
<feature type="region of interest" description="Disordered" evidence="1">
    <location>
        <begin position="30"/>
        <end position="52"/>
    </location>
</feature>
<protein>
    <submittedName>
        <fullName evidence="2">Uncharacterized protein</fullName>
    </submittedName>
</protein>
<dbReference type="AlphaFoldDB" id="A0A4Y7R680"/>
<evidence type="ECO:0000256" key="1">
    <source>
        <dbReference type="SAM" id="MobiDB-lite"/>
    </source>
</evidence>
<dbReference type="Proteomes" id="UP000298030">
    <property type="component" value="Unassembled WGS sequence"/>
</dbReference>
<proteinExistence type="predicted"/>
<dbReference type="EMBL" id="QPFP01000637">
    <property type="protein sequence ID" value="TEB04478.1"/>
    <property type="molecule type" value="Genomic_DNA"/>
</dbReference>
<organism evidence="2 3">
    <name type="scientific">Coprinellus micaceus</name>
    <name type="common">Glistening ink-cap mushroom</name>
    <name type="synonym">Coprinus micaceus</name>
    <dbReference type="NCBI Taxonomy" id="71717"/>
    <lineage>
        <taxon>Eukaryota</taxon>
        <taxon>Fungi</taxon>
        <taxon>Dikarya</taxon>
        <taxon>Basidiomycota</taxon>
        <taxon>Agaricomycotina</taxon>
        <taxon>Agaricomycetes</taxon>
        <taxon>Agaricomycetidae</taxon>
        <taxon>Agaricales</taxon>
        <taxon>Agaricineae</taxon>
        <taxon>Psathyrellaceae</taxon>
        <taxon>Coprinellus</taxon>
    </lineage>
</organism>
<evidence type="ECO:0000313" key="2">
    <source>
        <dbReference type="EMBL" id="TEB04478.1"/>
    </source>
</evidence>